<dbReference type="GeneID" id="37158800"/>
<proteinExistence type="predicted"/>
<evidence type="ECO:0000256" key="1">
    <source>
        <dbReference type="SAM" id="Phobius"/>
    </source>
</evidence>
<keyword evidence="1" id="KW-0472">Membrane</keyword>
<feature type="transmembrane region" description="Helical" evidence="1">
    <location>
        <begin position="37"/>
        <end position="58"/>
    </location>
</feature>
<keyword evidence="3" id="KW-1185">Reference proteome</keyword>
<reference evidence="2 3" key="1">
    <citation type="submission" date="2018-02" db="EMBL/GenBank/DDBJ databases">
        <title>The genomes of Aspergillus section Nigri reveals drivers in fungal speciation.</title>
        <authorList>
            <consortium name="DOE Joint Genome Institute"/>
            <person name="Vesth T.C."/>
            <person name="Nybo J."/>
            <person name="Theobald S."/>
            <person name="Brandl J."/>
            <person name="Frisvad J.C."/>
            <person name="Nielsen K.F."/>
            <person name="Lyhne E.K."/>
            <person name="Kogle M.E."/>
            <person name="Kuo A."/>
            <person name="Riley R."/>
            <person name="Clum A."/>
            <person name="Nolan M."/>
            <person name="Lipzen A."/>
            <person name="Salamov A."/>
            <person name="Henrissat B."/>
            <person name="Wiebenga A."/>
            <person name="De vries R.P."/>
            <person name="Grigoriev I.V."/>
            <person name="Mortensen U.H."/>
            <person name="Andersen M.R."/>
            <person name="Baker S.E."/>
        </authorList>
    </citation>
    <scope>NUCLEOTIDE SEQUENCE [LARGE SCALE GENOMIC DNA]</scope>
    <source>
        <strain evidence="2 3">CBS 112811</strain>
    </source>
</reference>
<gene>
    <name evidence="2" type="ORF">BO85DRAFT_307842</name>
</gene>
<name>A0A8G1R1W4_9EURO</name>
<organism evidence="2 3">
    <name type="scientific">Aspergillus piperis CBS 112811</name>
    <dbReference type="NCBI Taxonomy" id="1448313"/>
    <lineage>
        <taxon>Eukaryota</taxon>
        <taxon>Fungi</taxon>
        <taxon>Dikarya</taxon>
        <taxon>Ascomycota</taxon>
        <taxon>Pezizomycotina</taxon>
        <taxon>Eurotiomycetes</taxon>
        <taxon>Eurotiomycetidae</taxon>
        <taxon>Eurotiales</taxon>
        <taxon>Aspergillaceae</taxon>
        <taxon>Aspergillus</taxon>
        <taxon>Aspergillus subgen. Circumdati</taxon>
    </lineage>
</organism>
<evidence type="ECO:0000313" key="2">
    <source>
        <dbReference type="EMBL" id="RAH57662.1"/>
    </source>
</evidence>
<protein>
    <submittedName>
        <fullName evidence="2">Uncharacterized protein</fullName>
    </submittedName>
</protein>
<dbReference type="EMBL" id="KZ825062">
    <property type="protein sequence ID" value="RAH57662.1"/>
    <property type="molecule type" value="Genomic_DNA"/>
</dbReference>
<keyword evidence="1" id="KW-1133">Transmembrane helix</keyword>
<dbReference type="RefSeq" id="XP_025515584.1">
    <property type="nucleotide sequence ID" value="XM_025655398.1"/>
</dbReference>
<evidence type="ECO:0000313" key="3">
    <source>
        <dbReference type="Proteomes" id="UP000249526"/>
    </source>
</evidence>
<dbReference type="Proteomes" id="UP000249526">
    <property type="component" value="Unassembled WGS sequence"/>
</dbReference>
<accession>A0A8G1R1W4</accession>
<keyword evidence="1" id="KW-0812">Transmembrane</keyword>
<sequence>MYETCNLQRKDQGCDFLIEREERLDCNHYLCLNRPTLLLFFPHTDLNILIIPIVSFLYSPIMQQRRLLLPGEPVPYDPSRPWFPQYGAGNGEG</sequence>
<dbReference type="AlphaFoldDB" id="A0A8G1R1W4"/>